<dbReference type="NCBIfam" id="NF033906">
    <property type="entry name" value="ExsE_fam"/>
    <property type="match status" value="1"/>
</dbReference>
<organism evidence="3 4">
    <name type="scientific">Pseudomonas brenneri</name>
    <dbReference type="NCBI Taxonomy" id="129817"/>
    <lineage>
        <taxon>Bacteria</taxon>
        <taxon>Pseudomonadati</taxon>
        <taxon>Pseudomonadota</taxon>
        <taxon>Gammaproteobacteria</taxon>
        <taxon>Pseudomonadales</taxon>
        <taxon>Pseudomonadaceae</taxon>
        <taxon>Pseudomonas</taxon>
    </lineage>
</organism>
<reference evidence="3 4" key="1">
    <citation type="submission" date="2019-09" db="EMBL/GenBank/DDBJ databases">
        <title>Draft genome sequence of Pseudomonas brenneri CCUG 51514(T).</title>
        <authorList>
            <person name="Tunovic T."/>
            <person name="Pineiro-Iglesias B."/>
            <person name="Unosson C."/>
            <person name="Inganas E."/>
            <person name="Ohlen M."/>
            <person name="Cardew S."/>
            <person name="Jensie-Markopoulos S."/>
            <person name="Salva-Serra F."/>
            <person name="Jaen-Luchoro D."/>
            <person name="Svensson-Stadler L."/>
            <person name="Chun J."/>
            <person name="Moore E."/>
        </authorList>
    </citation>
    <scope>NUCLEOTIDE SEQUENCE [LARGE SCALE GENOMIC DNA]</scope>
    <source>
        <strain evidence="3 4">CCUG 51514</strain>
    </source>
</reference>
<dbReference type="InterPro" id="IPR040866">
    <property type="entry name" value="T3SS_ExsE"/>
</dbReference>
<evidence type="ECO:0000313" key="4">
    <source>
        <dbReference type="Proteomes" id="UP000325296"/>
    </source>
</evidence>
<feature type="region of interest" description="Disordered" evidence="1">
    <location>
        <begin position="1"/>
        <end position="35"/>
    </location>
</feature>
<protein>
    <submittedName>
        <fullName evidence="3">T3SS regulon translocated regulator ExsE family protein</fullName>
    </submittedName>
</protein>
<dbReference type="InterPro" id="IPR053763">
    <property type="entry name" value="T3SS_Regulatory_Protein"/>
</dbReference>
<feature type="domain" description="Type III secretion system ExsE" evidence="2">
    <location>
        <begin position="40"/>
        <end position="78"/>
    </location>
</feature>
<evidence type="ECO:0000259" key="2">
    <source>
        <dbReference type="Pfam" id="PF18286"/>
    </source>
</evidence>
<dbReference type="Pfam" id="PF18286">
    <property type="entry name" value="T3SS_ExsE"/>
    <property type="match status" value="1"/>
</dbReference>
<evidence type="ECO:0000256" key="1">
    <source>
        <dbReference type="SAM" id="MobiDB-lite"/>
    </source>
</evidence>
<dbReference type="Gene3D" id="6.20.290.10">
    <property type="match status" value="1"/>
</dbReference>
<evidence type="ECO:0000313" key="3">
    <source>
        <dbReference type="EMBL" id="KAA2233807.1"/>
    </source>
</evidence>
<name>A0A5B2V6I7_9PSED</name>
<dbReference type="EMBL" id="VUOL01000001">
    <property type="protein sequence ID" value="KAA2233807.1"/>
    <property type="molecule type" value="Genomic_DNA"/>
</dbReference>
<dbReference type="AlphaFoldDB" id="A0A5B2V6I7"/>
<dbReference type="Proteomes" id="UP000325296">
    <property type="component" value="Unassembled WGS sequence"/>
</dbReference>
<dbReference type="RefSeq" id="WP_090291212.1">
    <property type="nucleotide sequence ID" value="NZ_BMNU01000001.1"/>
</dbReference>
<comment type="caution">
    <text evidence="3">The sequence shown here is derived from an EMBL/GenBank/DDBJ whole genome shotgun (WGS) entry which is preliminary data.</text>
</comment>
<dbReference type="OrthoDB" id="6983534at2"/>
<accession>A0A5B2V6I7</accession>
<sequence>MKIESTGISPAATSDGAPTSGSFAGRSFSQVPSRQEGGISVAQLGRWLAVQVEVDQQSEQHLQRLVDGEIAPLYERKVRQP</sequence>
<feature type="compositionally biased region" description="Polar residues" evidence="1">
    <location>
        <begin position="1"/>
        <end position="33"/>
    </location>
</feature>
<proteinExistence type="predicted"/>
<gene>
    <name evidence="3" type="ORF">F1720_01925</name>
</gene>